<dbReference type="InterPro" id="IPR052895">
    <property type="entry name" value="HetReg/Transcr_Mod"/>
</dbReference>
<dbReference type="PANTHER" id="PTHR24148">
    <property type="entry name" value="ANKYRIN REPEAT DOMAIN-CONTAINING PROTEIN 39 HOMOLOG-RELATED"/>
    <property type="match status" value="1"/>
</dbReference>
<dbReference type="OrthoDB" id="3557394at2759"/>
<feature type="domain" description="Heterokaryon incompatibility" evidence="1">
    <location>
        <begin position="52"/>
        <end position="219"/>
    </location>
</feature>
<evidence type="ECO:0000313" key="3">
    <source>
        <dbReference type="Proteomes" id="UP000053789"/>
    </source>
</evidence>
<dbReference type="RefSeq" id="XP_016619757.1">
    <property type="nucleotide sequence ID" value="XM_016763433.1"/>
</dbReference>
<dbReference type="GeneID" id="27698621"/>
<dbReference type="EMBL" id="KN846987">
    <property type="protein sequence ID" value="KIW93088.1"/>
    <property type="molecule type" value="Genomic_DNA"/>
</dbReference>
<dbReference type="AlphaFoldDB" id="A0A0D2HII7"/>
<dbReference type="Proteomes" id="UP000053789">
    <property type="component" value="Unassembled WGS sequence"/>
</dbReference>
<accession>A0A0D2HII7</accession>
<proteinExistence type="predicted"/>
<keyword evidence="3" id="KW-1185">Reference proteome</keyword>
<dbReference type="Pfam" id="PF06985">
    <property type="entry name" value="HET"/>
    <property type="match status" value="1"/>
</dbReference>
<reference evidence="2" key="1">
    <citation type="submission" date="2015-01" db="EMBL/GenBank/DDBJ databases">
        <title>The Genome Sequence of Cladophialophora bantiana CBS 173.52.</title>
        <authorList>
            <consortium name="The Broad Institute Genomics Platform"/>
            <person name="Cuomo C."/>
            <person name="de Hoog S."/>
            <person name="Gorbushina A."/>
            <person name="Stielow B."/>
            <person name="Teixiera M."/>
            <person name="Abouelleil A."/>
            <person name="Chapman S.B."/>
            <person name="Priest M."/>
            <person name="Young S.K."/>
            <person name="Wortman J."/>
            <person name="Nusbaum C."/>
            <person name="Birren B."/>
        </authorList>
    </citation>
    <scope>NUCLEOTIDE SEQUENCE [LARGE SCALE GENOMIC DNA]</scope>
    <source>
        <strain evidence="2">CBS 173.52</strain>
    </source>
</reference>
<dbReference type="Pfam" id="PF26639">
    <property type="entry name" value="Het-6_barrel"/>
    <property type="match status" value="1"/>
</dbReference>
<sequence length="607" mass="69140">MTEYSPVPQSPYQFVDLQTETSFRVLELLPGKDEAPISCLLHLADWTQPPEYEAVSYAWGDHNLKAPIKCHGKRIDVGRNLHSALTHLRLPGQSRMLWVDCLCMHQTNIQERNQQVRQMRRIYEKAKAVLTWLGPDTPDHLAKAATDSIREISDFLCQRLNLQIANLSTRSNVYHEILYENRHALPPPNEFDFSSDATWQALIWFYSHSYFTRLWIIQEINASTNRIVYCGREQIEWDHVDLVAGYIIMDTAFSNDFGFSKTHCWWTATVTTERMRNPENWLSLLYLASNFACQDDRDMIYGLRGLMNLPEPSDQATLLNPNYAKSTVEVFRDSVEAAFLDFRNTDVLLYLVGDESPSWIPRWDRPMLFRNPFRFGKSLPWKPAGDSKPLWKIDKLLNVLHISGFVIDTIKSVSPYNERYFSNAILKTDEGRNELQQAWHKILTILADSQQPPSSTVSTALLTTAATAFSFGLDGDATPADPRYLLYNFISYLCLILPPETYARYIPSDLSEAANANGNGHDFGKPVWDFAYPDSGFFVTSAGLVGCSVCVPQQGDVVVAALGSTYPFVVRPRPEGAQCLLKGYAYVDGVMRGERAEDCEMRAFEFH</sequence>
<organism evidence="2 3">
    <name type="scientific">Cladophialophora bantiana (strain ATCC 10958 / CBS 173.52 / CDC B-1940 / NIH 8579)</name>
    <name type="common">Xylohypha bantiana</name>
    <dbReference type="NCBI Taxonomy" id="1442370"/>
    <lineage>
        <taxon>Eukaryota</taxon>
        <taxon>Fungi</taxon>
        <taxon>Dikarya</taxon>
        <taxon>Ascomycota</taxon>
        <taxon>Pezizomycotina</taxon>
        <taxon>Eurotiomycetes</taxon>
        <taxon>Chaetothyriomycetidae</taxon>
        <taxon>Chaetothyriales</taxon>
        <taxon>Herpotrichiellaceae</taxon>
        <taxon>Cladophialophora</taxon>
    </lineage>
</organism>
<dbReference type="HOGENOM" id="CLU_004184_7_4_1"/>
<evidence type="ECO:0000313" key="2">
    <source>
        <dbReference type="EMBL" id="KIW93088.1"/>
    </source>
</evidence>
<dbReference type="VEuPathDB" id="FungiDB:Z519_05693"/>
<gene>
    <name evidence="2" type="ORF">Z519_05693</name>
</gene>
<evidence type="ECO:0000259" key="1">
    <source>
        <dbReference type="Pfam" id="PF06985"/>
    </source>
</evidence>
<name>A0A0D2HII7_CLAB1</name>
<dbReference type="InterPro" id="IPR010730">
    <property type="entry name" value="HET"/>
</dbReference>
<protein>
    <recommendedName>
        <fullName evidence="1">Heterokaryon incompatibility domain-containing protein</fullName>
    </recommendedName>
</protein>
<dbReference type="PANTHER" id="PTHR24148:SF64">
    <property type="entry name" value="HETEROKARYON INCOMPATIBILITY DOMAIN-CONTAINING PROTEIN"/>
    <property type="match status" value="1"/>
</dbReference>